<reference evidence="2 3" key="1">
    <citation type="submission" date="2018-01" db="EMBL/GenBank/DDBJ databases">
        <title>Whole genome sequencing of Histamine producing bacteria.</title>
        <authorList>
            <person name="Butler K."/>
        </authorList>
    </citation>
    <scope>NUCLEOTIDE SEQUENCE [LARGE SCALE GENOMIC DNA]</scope>
    <source>
        <strain evidence="2 3">DSM 100436</strain>
    </source>
</reference>
<dbReference type="OrthoDB" id="5824495at2"/>
<dbReference type="Proteomes" id="UP000241771">
    <property type="component" value="Unassembled WGS sequence"/>
</dbReference>
<dbReference type="EMBL" id="PYMA01000023">
    <property type="protein sequence ID" value="PSW11713.1"/>
    <property type="molecule type" value="Genomic_DNA"/>
</dbReference>
<organism evidence="2 3">
    <name type="scientific">Photobacterium sanctipauli</name>
    <dbReference type="NCBI Taxonomy" id="1342794"/>
    <lineage>
        <taxon>Bacteria</taxon>
        <taxon>Pseudomonadati</taxon>
        <taxon>Pseudomonadota</taxon>
        <taxon>Gammaproteobacteria</taxon>
        <taxon>Vibrionales</taxon>
        <taxon>Vibrionaceae</taxon>
        <taxon>Photobacterium</taxon>
    </lineage>
</organism>
<dbReference type="AlphaFoldDB" id="A0A2T3NCG0"/>
<feature type="compositionally biased region" description="Polar residues" evidence="1">
    <location>
        <begin position="1"/>
        <end position="23"/>
    </location>
</feature>
<evidence type="ECO:0000256" key="1">
    <source>
        <dbReference type="SAM" id="MobiDB-lite"/>
    </source>
</evidence>
<protein>
    <submittedName>
        <fullName evidence="2">Uncharacterized protein</fullName>
    </submittedName>
</protein>
<gene>
    <name evidence="2" type="ORF">C9I98_24035</name>
</gene>
<dbReference type="RefSeq" id="WP_036825646.1">
    <property type="nucleotide sequence ID" value="NZ_JGVO01000670.1"/>
</dbReference>
<comment type="caution">
    <text evidence="2">The sequence shown here is derived from an EMBL/GenBank/DDBJ whole genome shotgun (WGS) entry which is preliminary data.</text>
</comment>
<accession>A0A2T3NCG0</accession>
<name>A0A2T3NCG0_9GAMM</name>
<sequence length="60" mass="6484">MRPTSFVRTSTPRSPARLRTTSHAPMFKAKQPTATVEKLPAQSVSKTPSLHKPANGQQAA</sequence>
<keyword evidence="3" id="KW-1185">Reference proteome</keyword>
<evidence type="ECO:0000313" key="2">
    <source>
        <dbReference type="EMBL" id="PSW11713.1"/>
    </source>
</evidence>
<feature type="region of interest" description="Disordered" evidence="1">
    <location>
        <begin position="1"/>
        <end position="60"/>
    </location>
</feature>
<evidence type="ECO:0000313" key="3">
    <source>
        <dbReference type="Proteomes" id="UP000241771"/>
    </source>
</evidence>
<proteinExistence type="predicted"/>